<accession>A0A2S5Y9U1</accession>
<dbReference type="AlphaFoldDB" id="A0A2S5Y9U1"/>
<sequence>MIDNGAVIATGHVPARILMNILPNVADKRSFGKILVTHAFHPMVNADPVIQELYENFGVYFEHTELTVNLKRITSEKHLSIISEIPSLIYSSDFGQIQSPNVQEWRQICKNWFLDAMITKQREREITLLNASTLLMRETEN</sequence>
<evidence type="ECO:0008006" key="3">
    <source>
        <dbReference type="Google" id="ProtNLM"/>
    </source>
</evidence>
<proteinExistence type="predicted"/>
<gene>
    <name evidence="1" type="ORF">C5C51_00110</name>
</gene>
<evidence type="ECO:0000313" key="2">
    <source>
        <dbReference type="Proteomes" id="UP000237966"/>
    </source>
</evidence>
<dbReference type="Proteomes" id="UP000237966">
    <property type="component" value="Unassembled WGS sequence"/>
</dbReference>
<comment type="caution">
    <text evidence="1">The sequence shown here is derived from an EMBL/GenBank/DDBJ whole genome shotgun (WGS) entry which is preliminary data.</text>
</comment>
<evidence type="ECO:0000313" key="1">
    <source>
        <dbReference type="EMBL" id="PPI17074.1"/>
    </source>
</evidence>
<name>A0A2S5Y9U1_9MICO</name>
<reference evidence="1 2" key="1">
    <citation type="submission" date="2018-02" db="EMBL/GenBank/DDBJ databases">
        <title>Bacteriophage NCPPB3778 and a type I-E CRISPR drive the evolution of the US Biological Select Agent, Rathayibacter toxicus.</title>
        <authorList>
            <person name="Davis E.W.II."/>
            <person name="Tabima J.F."/>
            <person name="Weisberg A.J."/>
            <person name="Lopes L.D."/>
            <person name="Wiseman M.S."/>
            <person name="Wiseman M.S."/>
            <person name="Pupko T."/>
            <person name="Belcher M.S."/>
            <person name="Sechler A.J."/>
            <person name="Tancos M.A."/>
            <person name="Schroeder B.K."/>
            <person name="Murray T.D."/>
            <person name="Luster D.G."/>
            <person name="Schneider W.L."/>
            <person name="Rogers E."/>
            <person name="Andreote F.D."/>
            <person name="Grunwald N.J."/>
            <person name="Putnam M.L."/>
            <person name="Chang J.H."/>
        </authorList>
    </citation>
    <scope>NUCLEOTIDE SEQUENCE [LARGE SCALE GENOMIC DNA]</scope>
    <source>
        <strain evidence="1 2">FH99</strain>
    </source>
</reference>
<dbReference type="EMBL" id="PSWU01000001">
    <property type="protein sequence ID" value="PPI17074.1"/>
    <property type="molecule type" value="Genomic_DNA"/>
</dbReference>
<protein>
    <recommendedName>
        <fullName evidence="3">Amidohydrolase-related domain-containing protein</fullName>
    </recommendedName>
</protein>
<organism evidence="1 2">
    <name type="scientific">Rathayibacter toxicus</name>
    <dbReference type="NCBI Taxonomy" id="145458"/>
    <lineage>
        <taxon>Bacteria</taxon>
        <taxon>Bacillati</taxon>
        <taxon>Actinomycetota</taxon>
        <taxon>Actinomycetes</taxon>
        <taxon>Micrococcales</taxon>
        <taxon>Microbacteriaceae</taxon>
        <taxon>Rathayibacter</taxon>
    </lineage>
</organism>